<dbReference type="RefSeq" id="XP_053020610.1">
    <property type="nucleotide sequence ID" value="XM_053169410.1"/>
</dbReference>
<dbReference type="EMBL" id="CP110425">
    <property type="protein sequence ID" value="WAQ85055.1"/>
    <property type="molecule type" value="Genomic_DNA"/>
</dbReference>
<reference evidence="2" key="1">
    <citation type="submission" date="2022-10" db="EMBL/GenBank/DDBJ databases">
        <title>Puccinia triticina Genome sequencing and assembly.</title>
        <authorList>
            <person name="Li C."/>
        </authorList>
    </citation>
    <scope>NUCLEOTIDE SEQUENCE</scope>
    <source>
        <strain evidence="2">Pt15</strain>
    </source>
</reference>
<evidence type="ECO:0000313" key="3">
    <source>
        <dbReference type="Proteomes" id="UP001164743"/>
    </source>
</evidence>
<organism evidence="2 3">
    <name type="scientific">Puccinia triticina</name>
    <dbReference type="NCBI Taxonomy" id="208348"/>
    <lineage>
        <taxon>Eukaryota</taxon>
        <taxon>Fungi</taxon>
        <taxon>Dikarya</taxon>
        <taxon>Basidiomycota</taxon>
        <taxon>Pucciniomycotina</taxon>
        <taxon>Pucciniomycetes</taxon>
        <taxon>Pucciniales</taxon>
        <taxon>Pucciniaceae</taxon>
        <taxon>Puccinia</taxon>
    </lineage>
</organism>
<dbReference type="GeneID" id="77810305"/>
<keyword evidence="1" id="KW-0472">Membrane</keyword>
<keyword evidence="3" id="KW-1185">Reference proteome</keyword>
<keyword evidence="1" id="KW-1133">Transmembrane helix</keyword>
<feature type="transmembrane region" description="Helical" evidence="1">
    <location>
        <begin position="90"/>
        <end position="113"/>
    </location>
</feature>
<protein>
    <submittedName>
        <fullName evidence="2">Uncharacterized protein</fullName>
    </submittedName>
</protein>
<evidence type="ECO:0000256" key="1">
    <source>
        <dbReference type="SAM" id="Phobius"/>
    </source>
</evidence>
<sequence>MPFGWLESEYGRSIETQVARLGSAQADHSQLEAKIDQRHYHQIKDLLASELARGAIWGASIAALLAWGAASLKPNGDYLLANYMSFGHQQVFYTVFTFLVTYAWFVGSSDLIMSKASKILDVKK</sequence>
<gene>
    <name evidence="2" type="ORF">PtA15_5A629</name>
</gene>
<keyword evidence="1" id="KW-0812">Transmembrane</keyword>
<proteinExistence type="predicted"/>
<evidence type="ECO:0000313" key="2">
    <source>
        <dbReference type="EMBL" id="WAQ85055.1"/>
    </source>
</evidence>
<accession>A0ABY7CMN4</accession>
<feature type="transmembrane region" description="Helical" evidence="1">
    <location>
        <begin position="51"/>
        <end position="70"/>
    </location>
</feature>
<name>A0ABY7CMN4_9BASI</name>
<dbReference type="Proteomes" id="UP001164743">
    <property type="component" value="Chromosome 5A"/>
</dbReference>